<organism evidence="2 4">
    <name type="scientific">Streptococcus gallolyticus</name>
    <dbReference type="NCBI Taxonomy" id="315405"/>
    <lineage>
        <taxon>Bacteria</taxon>
        <taxon>Bacillati</taxon>
        <taxon>Bacillota</taxon>
        <taxon>Bacilli</taxon>
        <taxon>Lactobacillales</taxon>
        <taxon>Streptococcaceae</taxon>
        <taxon>Streptococcus</taxon>
    </lineage>
</organism>
<evidence type="ECO:0000313" key="3">
    <source>
        <dbReference type="Proteomes" id="UP000070198"/>
    </source>
</evidence>
<gene>
    <name evidence="1" type="ORF">SGADD02_00817</name>
    <name evidence="2" type="ORF">SGADD03_01202</name>
</gene>
<dbReference type="PROSITE" id="PS51257">
    <property type="entry name" value="PROKAR_LIPOPROTEIN"/>
    <property type="match status" value="1"/>
</dbReference>
<dbReference type="NCBIfam" id="TIGR04197">
    <property type="entry name" value="T7SS_SACOL2603"/>
    <property type="match status" value="1"/>
</dbReference>
<dbReference type="EMBL" id="LQXV01000221">
    <property type="protein sequence ID" value="KXU07708.1"/>
    <property type="molecule type" value="Genomic_DNA"/>
</dbReference>
<proteinExistence type="predicted"/>
<name>A0A139QYV5_9STRE</name>
<comment type="caution">
    <text evidence="2">The sequence shown here is derived from an EMBL/GenBank/DDBJ whole genome shotgun (WGS) entry which is preliminary data.</text>
</comment>
<dbReference type="AlphaFoldDB" id="A0A139QYV5"/>
<dbReference type="Proteomes" id="UP000071927">
    <property type="component" value="Unassembled WGS sequence"/>
</dbReference>
<evidence type="ECO:0008006" key="5">
    <source>
        <dbReference type="Google" id="ProtNLM"/>
    </source>
</evidence>
<accession>A0A139QYV5</accession>
<reference evidence="3 4" key="1">
    <citation type="submission" date="2016-01" db="EMBL/GenBank/DDBJ databases">
        <title>Highly variable Streptococcus oralis are common among viridans streptococci isolated from primates.</title>
        <authorList>
            <person name="Denapaite D."/>
            <person name="Rieger M."/>
            <person name="Koendgen S."/>
            <person name="Brueckner R."/>
            <person name="Ochigava I."/>
            <person name="Kappeler P."/>
            <person name="Maetz-Rensing K."/>
            <person name="Leendertz F."/>
            <person name="Hakenbeck R."/>
        </authorList>
    </citation>
    <scope>NUCLEOTIDE SEQUENCE [LARGE SCALE GENOMIC DNA]</scope>
    <source>
        <strain evidence="1 3">DD02</strain>
        <strain evidence="2 4">DD03</strain>
    </source>
</reference>
<evidence type="ECO:0000313" key="1">
    <source>
        <dbReference type="EMBL" id="KXT71260.1"/>
    </source>
</evidence>
<dbReference type="RefSeq" id="WP_061458473.1">
    <property type="nucleotide sequence ID" value="NZ_CP113954.2"/>
</dbReference>
<dbReference type="Proteomes" id="UP000070198">
    <property type="component" value="Unassembled WGS sequence"/>
</dbReference>
<dbReference type="InterPro" id="IPR021477">
    <property type="entry name" value="TVIIS_effector_SACOL2603_fam"/>
</dbReference>
<dbReference type="PATRIC" id="fig|315405.11.peg.952"/>
<protein>
    <recommendedName>
        <fullName evidence="5">Type VII secretion effector, SACOL2603 family</fullName>
    </recommendedName>
</protein>
<evidence type="ECO:0000313" key="4">
    <source>
        <dbReference type="Proteomes" id="UP000071927"/>
    </source>
</evidence>
<dbReference type="EMBL" id="LQOF01000145">
    <property type="protein sequence ID" value="KXT71260.1"/>
    <property type="molecule type" value="Genomic_DNA"/>
</dbReference>
<sequence length="90" mass="9540">MTTIRSDKETAQTYASQLVTACQTLSDVGNASQDTQTELQGNTKAHDLMEESKSLLAQIVSSVETASQNLHSVASDFEVVDQAGAESFGS</sequence>
<evidence type="ECO:0000313" key="2">
    <source>
        <dbReference type="EMBL" id="KXU07708.1"/>
    </source>
</evidence>